<evidence type="ECO:0000256" key="1">
    <source>
        <dbReference type="SAM" id="MobiDB-lite"/>
    </source>
</evidence>
<feature type="compositionally biased region" description="Low complexity" evidence="1">
    <location>
        <begin position="1193"/>
        <end position="1206"/>
    </location>
</feature>
<feature type="compositionally biased region" description="Low complexity" evidence="1">
    <location>
        <begin position="185"/>
        <end position="205"/>
    </location>
</feature>
<accession>A0ABR3JNW3</accession>
<protein>
    <submittedName>
        <fullName evidence="2">Uncharacterized protein</fullName>
    </submittedName>
</protein>
<feature type="compositionally biased region" description="Basic and acidic residues" evidence="1">
    <location>
        <begin position="1287"/>
        <end position="1299"/>
    </location>
</feature>
<feature type="compositionally biased region" description="Low complexity" evidence="1">
    <location>
        <begin position="19"/>
        <end position="53"/>
    </location>
</feature>
<feature type="compositionally biased region" description="Polar residues" evidence="1">
    <location>
        <begin position="116"/>
        <end position="140"/>
    </location>
</feature>
<feature type="compositionally biased region" description="Low complexity" evidence="1">
    <location>
        <begin position="871"/>
        <end position="882"/>
    </location>
</feature>
<proteinExistence type="predicted"/>
<feature type="region of interest" description="Disordered" evidence="1">
    <location>
        <begin position="754"/>
        <end position="790"/>
    </location>
</feature>
<feature type="compositionally biased region" description="Acidic residues" evidence="1">
    <location>
        <begin position="404"/>
        <end position="417"/>
    </location>
</feature>
<feature type="compositionally biased region" description="Low complexity" evidence="1">
    <location>
        <begin position="477"/>
        <end position="489"/>
    </location>
</feature>
<feature type="compositionally biased region" description="Low complexity" evidence="1">
    <location>
        <begin position="336"/>
        <end position="374"/>
    </location>
</feature>
<feature type="compositionally biased region" description="Basic and acidic residues" evidence="1">
    <location>
        <begin position="386"/>
        <end position="400"/>
    </location>
</feature>
<organism evidence="2 3">
    <name type="scientific">Hohenbuehelia grisea</name>
    <dbReference type="NCBI Taxonomy" id="104357"/>
    <lineage>
        <taxon>Eukaryota</taxon>
        <taxon>Fungi</taxon>
        <taxon>Dikarya</taxon>
        <taxon>Basidiomycota</taxon>
        <taxon>Agaricomycotina</taxon>
        <taxon>Agaricomycetes</taxon>
        <taxon>Agaricomycetidae</taxon>
        <taxon>Agaricales</taxon>
        <taxon>Pleurotineae</taxon>
        <taxon>Pleurotaceae</taxon>
        <taxon>Hohenbuehelia</taxon>
    </lineage>
</organism>
<feature type="region of interest" description="Disordered" evidence="1">
    <location>
        <begin position="943"/>
        <end position="1063"/>
    </location>
</feature>
<feature type="compositionally biased region" description="Basic and acidic residues" evidence="1">
    <location>
        <begin position="490"/>
        <end position="505"/>
    </location>
</feature>
<evidence type="ECO:0000313" key="3">
    <source>
        <dbReference type="Proteomes" id="UP001556367"/>
    </source>
</evidence>
<feature type="region of interest" description="Disordered" evidence="1">
    <location>
        <begin position="467"/>
        <end position="506"/>
    </location>
</feature>
<feature type="region of interest" description="Disordered" evidence="1">
    <location>
        <begin position="1075"/>
        <end position="1105"/>
    </location>
</feature>
<feature type="compositionally biased region" description="Low complexity" evidence="1">
    <location>
        <begin position="995"/>
        <end position="1006"/>
    </location>
</feature>
<feature type="region of interest" description="Disordered" evidence="1">
    <location>
        <begin position="1192"/>
        <end position="1227"/>
    </location>
</feature>
<dbReference type="EMBL" id="JASNQZ010000006">
    <property type="protein sequence ID" value="KAL0956815.1"/>
    <property type="molecule type" value="Genomic_DNA"/>
</dbReference>
<feature type="compositionally biased region" description="Basic and acidic residues" evidence="1">
    <location>
        <begin position="757"/>
        <end position="779"/>
    </location>
</feature>
<feature type="region of interest" description="Disordered" evidence="1">
    <location>
        <begin position="182"/>
        <end position="435"/>
    </location>
</feature>
<dbReference type="Proteomes" id="UP001556367">
    <property type="component" value="Unassembled WGS sequence"/>
</dbReference>
<comment type="caution">
    <text evidence="2">The sequence shown here is derived from an EMBL/GenBank/DDBJ whole genome shotgun (WGS) entry which is preliminary data.</text>
</comment>
<feature type="region of interest" description="Disordered" evidence="1">
    <location>
        <begin position="1287"/>
        <end position="1319"/>
    </location>
</feature>
<sequence length="1455" mass="156731">MFWPKRRPSRPGDPSSASQQQLQQQPQKTAIPSSLPSSSSPSSLSLSSTSTSTGGALSDNPRQPLAPLDPQITITVLSGAVPSSTVGFSAQPSFTGSASPSNSHNNANVSGGRKISWTSDQQAIMDSQNQRPTGSPSRSAQGRRASATLQTPLVPPMMTNAYRIQADELSLYKELSTFQFGNPMPSSSSPSASASPSPTTPSSTTYLGADDPDDAISPLTMSDVTPRPSVISYTQAPSGITPSRSVGPNDTPAANVHNQSHGHGPLYSTSSHSSQQTPTGHGTFPSGLPGVWAGADSGMGSAPAQRSPSRDRSMSPSAPNGRDADERSHRTFGENSTSHSHSNASSGFASPSVSSSASASVTSLTSASQSLSSSVDDDGLPAVGGRRADRSQEREARAASEPEFSSEDEYYDEDEDGSSFYPNDEDAHIEVSSVRWEPGYKSQPDSFYYQNAGGAAASGYSFGAVTSTPSLNLGRRGSIPIAIPGASSSDPEKQFQDGANRDREGSIATLRRPSRSLDDDLRTFAGPPSGPTVINAAALGSLAQSEPQARSGWTAMQEKGKGRDSDDTPVPTASDLAAIGDITSFGFDADWGNMRGGITGLTANDIEGLVDPSNQGILAGRRPSNAFNFTMPGIPGLASPSSATAHSPTTGRARMGSWFSLGGRRQSEATVVDDAFIRSVRRWDVLYGARRKDWSFKRENREGQGTAHAHEKLPNASDINVLKDGGALGRASTSRTDTTIGGIFGSRSSIVALGDRSSAHADGERDRERDKDRDKERRSKSAPPKGMTIGTQEIWRNELVGRYRVDRRAAKPVDPLKPPQQRLNFQHLRESHRKSGASRPGPPVTVHKHSKAIAFSISRMHAKLRSRRDAPGTNTNGVPTTPRGRTQTYAGREGTALPRSSMIMLAPRRVQEQYTSTTTTRRLDTHGLLEDALLGFSVKEVIEREKERDRSVSRRERREKEREREAEKERERERERRRKAEDEDRKKRSRAGGDSSQTSSASSSTSVVPEHEPYTTPPPASAPSLHTYPPPPNDVVRKHSSSHSLRGIPGIPEQPPPLSNLNPSAMLEYTQFMARKKQRRAPQDPLAFDSDEEQGPPSRTPHAEAYGTIDPSSYDRILHQQQFISDNTPSLLRRFLGLPSLRSANNAASPLSASLDGTFKAPWLTMAPRAKQEEQERVVAILNESFMDVGLLPSRPSSKSKASSHSSKAKSKQRQHGNSPANDSSAGVNIFEQVPSDSLYMLLPLWPGETDPISEKLPAEPKKPVIPIEDRQYLLVYYVSDAVKPAETDRAKHDGEQRSQKKSRSPTASDDIPPKHPDNKNILLSAFHVSARLVGYSELIGSGVRVPDEGLSVTGPMSEALETMPSPEIRQVHQGDFLIGLCQSRDAGMEFFPEGLVKMGLCIVISPPPRDNSMPPDETEEAEEPDIVLSPIGRAAVEMVWVGCMALTSFGPTMP</sequence>
<feature type="compositionally biased region" description="Basic and acidic residues" evidence="1">
    <location>
        <begin position="322"/>
        <end position="332"/>
    </location>
</feature>
<feature type="compositionally biased region" description="Polar residues" evidence="1">
    <location>
        <begin position="231"/>
        <end position="248"/>
    </location>
</feature>
<name>A0ABR3JNW3_9AGAR</name>
<feature type="compositionally biased region" description="Polar residues" evidence="1">
    <location>
        <begin position="1217"/>
        <end position="1227"/>
    </location>
</feature>
<gene>
    <name evidence="2" type="ORF">HGRIS_002926</name>
</gene>
<reference evidence="3" key="1">
    <citation type="submission" date="2024-06" db="EMBL/GenBank/DDBJ databases">
        <title>Multi-omics analyses provide insights into the biosynthesis of the anticancer antibiotic pleurotin in Hohenbuehelia grisea.</title>
        <authorList>
            <person name="Weaver J.A."/>
            <person name="Alberti F."/>
        </authorList>
    </citation>
    <scope>NUCLEOTIDE SEQUENCE [LARGE SCALE GENOMIC DNA]</scope>
    <source>
        <strain evidence="3">T-177</strain>
    </source>
</reference>
<keyword evidence="3" id="KW-1185">Reference proteome</keyword>
<evidence type="ECO:0000313" key="2">
    <source>
        <dbReference type="EMBL" id="KAL0956815.1"/>
    </source>
</evidence>
<feature type="region of interest" description="Disordered" evidence="1">
    <location>
        <begin position="1"/>
        <end position="70"/>
    </location>
</feature>
<feature type="compositionally biased region" description="Basic and acidic residues" evidence="1">
    <location>
        <begin position="943"/>
        <end position="986"/>
    </location>
</feature>
<feature type="compositionally biased region" description="Low complexity" evidence="1">
    <location>
        <begin position="268"/>
        <end position="277"/>
    </location>
</feature>
<feature type="region of interest" description="Disordered" evidence="1">
    <location>
        <begin position="92"/>
        <end position="154"/>
    </location>
</feature>
<feature type="compositionally biased region" description="Low complexity" evidence="1">
    <location>
        <begin position="97"/>
        <end position="110"/>
    </location>
</feature>
<feature type="region of interest" description="Disordered" evidence="1">
    <location>
        <begin position="864"/>
        <end position="896"/>
    </location>
</feature>
<feature type="region of interest" description="Disordered" evidence="1">
    <location>
        <begin position="543"/>
        <end position="573"/>
    </location>
</feature>